<dbReference type="EMBL" id="CP019437">
    <property type="protein sequence ID" value="AQS47179.1"/>
    <property type="molecule type" value="Genomic_DNA"/>
</dbReference>
<keyword evidence="2" id="KW-1185">Reference proteome</keyword>
<reference evidence="1 2" key="1">
    <citation type="submission" date="2017-01" db="EMBL/GenBank/DDBJ databases">
        <title>The complete genome sequence of a sulfur-oxidizing marine bacterium Thioclava sp. 25B10_4T.</title>
        <authorList>
            <person name="Liu Y."/>
            <person name="Lai Q."/>
            <person name="Shao Z."/>
        </authorList>
    </citation>
    <scope>NUCLEOTIDE SEQUENCE [LARGE SCALE GENOMIC DNA]</scope>
    <source>
        <strain evidence="1 2">25B10_4</strain>
    </source>
</reference>
<dbReference type="Pfam" id="PF00132">
    <property type="entry name" value="Hexapep"/>
    <property type="match status" value="1"/>
</dbReference>
<protein>
    <submittedName>
        <fullName evidence="1">Uncharacterized protein</fullName>
    </submittedName>
</protein>
<dbReference type="InterPro" id="IPR011004">
    <property type="entry name" value="Trimer_LpxA-like_sf"/>
</dbReference>
<organism evidence="1 2">
    <name type="scientific">Thioclava nitratireducens</name>
    <dbReference type="NCBI Taxonomy" id="1915078"/>
    <lineage>
        <taxon>Bacteria</taxon>
        <taxon>Pseudomonadati</taxon>
        <taxon>Pseudomonadota</taxon>
        <taxon>Alphaproteobacteria</taxon>
        <taxon>Rhodobacterales</taxon>
        <taxon>Paracoccaceae</taxon>
        <taxon>Thioclava</taxon>
    </lineage>
</organism>
<dbReference type="Gene3D" id="2.160.10.10">
    <property type="entry name" value="Hexapeptide repeat proteins"/>
    <property type="match status" value="1"/>
</dbReference>
<proteinExistence type="predicted"/>
<evidence type="ECO:0000313" key="2">
    <source>
        <dbReference type="Proteomes" id="UP000185622"/>
    </source>
</evidence>
<dbReference type="InterPro" id="IPR001451">
    <property type="entry name" value="Hexapep"/>
</dbReference>
<dbReference type="Proteomes" id="UP000185622">
    <property type="component" value="Chromosome"/>
</dbReference>
<sequence length="73" mass="7643">MSFHPQNHLGPGKSSGTTQFGISVRSNVWIGAKATLLDGTYIDEHTTVGACALLNKRYSSGTVIGVPAKNVAI</sequence>
<name>A0ABM6IEM6_9RHOB</name>
<gene>
    <name evidence="1" type="ORF">BMG03_04720</name>
</gene>
<accession>A0ABM6IEM6</accession>
<dbReference type="SUPFAM" id="SSF51161">
    <property type="entry name" value="Trimeric LpxA-like enzymes"/>
    <property type="match status" value="1"/>
</dbReference>
<evidence type="ECO:0000313" key="1">
    <source>
        <dbReference type="EMBL" id="AQS47179.1"/>
    </source>
</evidence>